<evidence type="ECO:0000313" key="2">
    <source>
        <dbReference type="EMBL" id="WAR03964.1"/>
    </source>
</evidence>
<dbReference type="InterPro" id="IPR027417">
    <property type="entry name" value="P-loop_NTPase"/>
</dbReference>
<accession>A0ABY7E6B5</accession>
<gene>
    <name evidence="2" type="ORF">MAR_010522</name>
</gene>
<dbReference type="SUPFAM" id="SSF52540">
    <property type="entry name" value="P-loop containing nucleoside triphosphate hydrolases"/>
    <property type="match status" value="1"/>
</dbReference>
<proteinExistence type="predicted"/>
<dbReference type="Pfam" id="PF20720">
    <property type="entry name" value="nSTAND3"/>
    <property type="match status" value="1"/>
</dbReference>
<feature type="domain" description="Novel STAND NTPase 3" evidence="1">
    <location>
        <begin position="21"/>
        <end position="176"/>
    </location>
</feature>
<keyword evidence="3" id="KW-1185">Reference proteome</keyword>
<reference evidence="2" key="1">
    <citation type="submission" date="2022-11" db="EMBL/GenBank/DDBJ databases">
        <title>Centuries of genome instability and evolution in soft-shell clam transmissible cancer (bioRxiv).</title>
        <authorList>
            <person name="Hart S.F.M."/>
            <person name="Yonemitsu M.A."/>
            <person name="Giersch R.M."/>
            <person name="Beal B.F."/>
            <person name="Arriagada G."/>
            <person name="Davis B.W."/>
            <person name="Ostrander E.A."/>
            <person name="Goff S.P."/>
            <person name="Metzger M.J."/>
        </authorList>
    </citation>
    <scope>NUCLEOTIDE SEQUENCE</scope>
    <source>
        <strain evidence="2">MELC-2E11</strain>
        <tissue evidence="2">Siphon/mantle</tissue>
    </source>
</reference>
<organism evidence="2 3">
    <name type="scientific">Mya arenaria</name>
    <name type="common">Soft-shell clam</name>
    <dbReference type="NCBI Taxonomy" id="6604"/>
    <lineage>
        <taxon>Eukaryota</taxon>
        <taxon>Metazoa</taxon>
        <taxon>Spiralia</taxon>
        <taxon>Lophotrochozoa</taxon>
        <taxon>Mollusca</taxon>
        <taxon>Bivalvia</taxon>
        <taxon>Autobranchia</taxon>
        <taxon>Heteroconchia</taxon>
        <taxon>Euheterodonta</taxon>
        <taxon>Imparidentia</taxon>
        <taxon>Neoheterodontei</taxon>
        <taxon>Myida</taxon>
        <taxon>Myoidea</taxon>
        <taxon>Myidae</taxon>
        <taxon>Mya</taxon>
    </lineage>
</organism>
<evidence type="ECO:0000259" key="1">
    <source>
        <dbReference type="Pfam" id="PF20720"/>
    </source>
</evidence>
<dbReference type="InterPro" id="IPR049050">
    <property type="entry name" value="nSTAND3"/>
</dbReference>
<sequence length="362" mass="41931">MKSLRENTIWFFDESRKDVFYVETARFQDAIRLLKEKHFIVLTGHPGEGKTAMAARLALADGTKPENCLKLERARDWRKVDWSLKLFNTVIVDDIFGGGALNQKLLGDWEPYLPEMERAAKQKRLRIIITTRHYIKEEALEELDKPTMFDDKEGYVLLLSSTKYMTFDEKKDILVSRAKKNNSEDMINAHRKKYEDCVKKAEGLYKGKDEEQFHKFLALVIVWAKQDMRMKEHDLQNAKKVSDHVKYVANCFGIDVTNSFLEILKSSLKSHVHDLFLLIDHSGEYTFSHNVNGDMVGVVIGSHKPLECIELCPRDFLMERVTIAQAGKDELRVVVKQSDYEALCEKLAKMICRKDCNLMAKE</sequence>
<evidence type="ECO:0000313" key="3">
    <source>
        <dbReference type="Proteomes" id="UP001164746"/>
    </source>
</evidence>
<dbReference type="Proteomes" id="UP001164746">
    <property type="component" value="Chromosome 4"/>
</dbReference>
<protein>
    <recommendedName>
        <fullName evidence="1">Novel STAND NTPase 3 domain-containing protein</fullName>
    </recommendedName>
</protein>
<dbReference type="EMBL" id="CP111015">
    <property type="protein sequence ID" value="WAR03964.1"/>
    <property type="molecule type" value="Genomic_DNA"/>
</dbReference>
<name>A0ABY7E6B5_MYAAR</name>